<dbReference type="Proteomes" id="UP001642484">
    <property type="component" value="Unassembled WGS sequence"/>
</dbReference>
<evidence type="ECO:0008006" key="4">
    <source>
        <dbReference type="Google" id="ProtNLM"/>
    </source>
</evidence>
<keyword evidence="3" id="KW-1185">Reference proteome</keyword>
<sequence>MGHEYADDVPIVVRLRGEILRTTCSTSNGSNRVERKRQERIAELEAVIERSVSLAEQAQLLAKENDQLRAELHDRTEQLRNAQILGGTQGRSDPLAPSKSRHGS</sequence>
<reference evidence="2 3" key="1">
    <citation type="submission" date="2024-02" db="EMBL/GenBank/DDBJ databases">
        <authorList>
            <person name="Chen Y."/>
            <person name="Shah S."/>
            <person name="Dougan E. K."/>
            <person name="Thang M."/>
            <person name="Chan C."/>
        </authorList>
    </citation>
    <scope>NUCLEOTIDE SEQUENCE [LARGE SCALE GENOMIC DNA]</scope>
</reference>
<protein>
    <recommendedName>
        <fullName evidence="4">BZIP domain-containing protein</fullName>
    </recommendedName>
</protein>
<proteinExistence type="predicted"/>
<accession>A0ABP0J7Y4</accession>
<feature type="region of interest" description="Disordered" evidence="1">
    <location>
        <begin position="80"/>
        <end position="104"/>
    </location>
</feature>
<dbReference type="EMBL" id="CAXAMN010004669">
    <property type="protein sequence ID" value="CAK9010513.1"/>
    <property type="molecule type" value="Genomic_DNA"/>
</dbReference>
<gene>
    <name evidence="2" type="ORF">CCMP2556_LOCUS10097</name>
</gene>
<comment type="caution">
    <text evidence="2">The sequence shown here is derived from an EMBL/GenBank/DDBJ whole genome shotgun (WGS) entry which is preliminary data.</text>
</comment>
<name>A0ABP0J7Y4_9DINO</name>
<evidence type="ECO:0000313" key="3">
    <source>
        <dbReference type="Proteomes" id="UP001642484"/>
    </source>
</evidence>
<evidence type="ECO:0000313" key="2">
    <source>
        <dbReference type="EMBL" id="CAK9010513.1"/>
    </source>
</evidence>
<evidence type="ECO:0000256" key="1">
    <source>
        <dbReference type="SAM" id="MobiDB-lite"/>
    </source>
</evidence>
<organism evidence="2 3">
    <name type="scientific">Durusdinium trenchii</name>
    <dbReference type="NCBI Taxonomy" id="1381693"/>
    <lineage>
        <taxon>Eukaryota</taxon>
        <taxon>Sar</taxon>
        <taxon>Alveolata</taxon>
        <taxon>Dinophyceae</taxon>
        <taxon>Suessiales</taxon>
        <taxon>Symbiodiniaceae</taxon>
        <taxon>Durusdinium</taxon>
    </lineage>
</organism>